<accession>A0A0T6B4U1</accession>
<evidence type="ECO:0000256" key="2">
    <source>
        <dbReference type="ARBA" id="ARBA00022692"/>
    </source>
</evidence>
<evidence type="ECO:0000256" key="5">
    <source>
        <dbReference type="SAM" id="Phobius"/>
    </source>
</evidence>
<dbReference type="Proteomes" id="UP000051574">
    <property type="component" value="Unassembled WGS sequence"/>
</dbReference>
<dbReference type="InterPro" id="IPR019372">
    <property type="entry name" value="LHFPL"/>
</dbReference>
<keyword evidence="3 5" id="KW-1133">Transmembrane helix</keyword>
<evidence type="ECO:0008006" key="8">
    <source>
        <dbReference type="Google" id="ProtNLM"/>
    </source>
</evidence>
<dbReference type="OrthoDB" id="10048434at2759"/>
<evidence type="ECO:0000313" key="7">
    <source>
        <dbReference type="Proteomes" id="UP000051574"/>
    </source>
</evidence>
<dbReference type="GO" id="GO:0016020">
    <property type="term" value="C:membrane"/>
    <property type="evidence" value="ECO:0007669"/>
    <property type="project" value="UniProtKB-SubCell"/>
</dbReference>
<dbReference type="PANTHER" id="PTHR12489:SF19">
    <property type="entry name" value="LHFPL TETRASPAN SUBFAMILY MEMBER 2 PROTEIN"/>
    <property type="match status" value="1"/>
</dbReference>
<keyword evidence="4 5" id="KW-0472">Membrane</keyword>
<name>A0A0T6B4U1_9SCAR</name>
<dbReference type="EMBL" id="LJIG01009884">
    <property type="protein sequence ID" value="KRT82187.1"/>
    <property type="molecule type" value="Genomic_DNA"/>
</dbReference>
<keyword evidence="7" id="KW-1185">Reference proteome</keyword>
<feature type="transmembrane region" description="Helical" evidence="5">
    <location>
        <begin position="92"/>
        <end position="116"/>
    </location>
</feature>
<dbReference type="Pfam" id="PF10242">
    <property type="entry name" value="L_HMGIC_fpl"/>
    <property type="match status" value="1"/>
</dbReference>
<reference evidence="6 7" key="1">
    <citation type="submission" date="2015-09" db="EMBL/GenBank/DDBJ databases">
        <title>Draft genome of the scarab beetle Oryctes borbonicus.</title>
        <authorList>
            <person name="Meyer J.M."/>
            <person name="Markov G.V."/>
            <person name="Baskaran P."/>
            <person name="Herrmann M."/>
            <person name="Sommer R.J."/>
            <person name="Roedelsperger C."/>
        </authorList>
    </citation>
    <scope>NUCLEOTIDE SEQUENCE [LARGE SCALE GENOMIC DNA]</scope>
    <source>
        <strain evidence="6">OB123</strain>
        <tissue evidence="6">Whole animal</tissue>
    </source>
</reference>
<keyword evidence="2 5" id="KW-0812">Transmembrane</keyword>
<evidence type="ECO:0000256" key="1">
    <source>
        <dbReference type="ARBA" id="ARBA00004141"/>
    </source>
</evidence>
<comment type="subcellular location">
    <subcellularLocation>
        <location evidence="1">Membrane</location>
        <topology evidence="1">Multi-pass membrane protein</topology>
    </subcellularLocation>
</comment>
<comment type="caution">
    <text evidence="6">The sequence shown here is derived from an EMBL/GenBank/DDBJ whole genome shotgun (WGS) entry which is preliminary data.</text>
</comment>
<evidence type="ECO:0000256" key="4">
    <source>
        <dbReference type="ARBA" id="ARBA00023136"/>
    </source>
</evidence>
<dbReference type="AlphaFoldDB" id="A0A0T6B4U1"/>
<feature type="transmembrane region" description="Helical" evidence="5">
    <location>
        <begin position="128"/>
        <end position="150"/>
    </location>
</feature>
<dbReference type="Gene3D" id="1.20.140.150">
    <property type="match status" value="1"/>
</dbReference>
<sequence>MYVIVTLRSLLWILTTLMSTLLMVSSLLSPYWLIGTKQVITVDDVNNLTYIPSVGVYAKCGKPLREFDPRTSNCVTLAVRGLATEPSIFPTIWKVSTVFICIGLIIMSVTVMSSLASCCFQSICRKSIFTVSGATQAVAAIFYIMGIMLYPTGWGLARVQNLCGRDASPFYLGDCRIGIGLYTAALATALTLVSACISFYAEKSTSSDKVQDHISEGQTLICLP</sequence>
<proteinExistence type="predicted"/>
<evidence type="ECO:0000313" key="6">
    <source>
        <dbReference type="EMBL" id="KRT82187.1"/>
    </source>
</evidence>
<organism evidence="6 7">
    <name type="scientific">Oryctes borbonicus</name>
    <dbReference type="NCBI Taxonomy" id="1629725"/>
    <lineage>
        <taxon>Eukaryota</taxon>
        <taxon>Metazoa</taxon>
        <taxon>Ecdysozoa</taxon>
        <taxon>Arthropoda</taxon>
        <taxon>Hexapoda</taxon>
        <taxon>Insecta</taxon>
        <taxon>Pterygota</taxon>
        <taxon>Neoptera</taxon>
        <taxon>Endopterygota</taxon>
        <taxon>Coleoptera</taxon>
        <taxon>Polyphaga</taxon>
        <taxon>Scarabaeiformia</taxon>
        <taxon>Scarabaeidae</taxon>
        <taxon>Dynastinae</taxon>
        <taxon>Oryctes</taxon>
    </lineage>
</organism>
<gene>
    <name evidence="6" type="ORF">AMK59_3708</name>
</gene>
<evidence type="ECO:0000256" key="3">
    <source>
        <dbReference type="ARBA" id="ARBA00022989"/>
    </source>
</evidence>
<feature type="transmembrane region" description="Helical" evidence="5">
    <location>
        <begin position="12"/>
        <end position="34"/>
    </location>
</feature>
<dbReference type="PANTHER" id="PTHR12489">
    <property type="entry name" value="LIPOMA HMGIC FUSION PARTNER-LIKE PROTEIN"/>
    <property type="match status" value="1"/>
</dbReference>
<feature type="transmembrane region" description="Helical" evidence="5">
    <location>
        <begin position="179"/>
        <end position="201"/>
    </location>
</feature>
<protein>
    <recommendedName>
        <fullName evidence="8">Lipoma HMGIC fusion partner-like 2 protein</fullName>
    </recommendedName>
</protein>